<keyword evidence="2" id="KW-0675">Receptor</keyword>
<dbReference type="EMBL" id="JANTQA010000060">
    <property type="protein sequence ID" value="KAJ3428247.1"/>
    <property type="molecule type" value="Genomic_DNA"/>
</dbReference>
<dbReference type="Proteomes" id="UP001146793">
    <property type="component" value="Unassembled WGS sequence"/>
</dbReference>
<evidence type="ECO:0000313" key="3">
    <source>
        <dbReference type="Proteomes" id="UP001146793"/>
    </source>
</evidence>
<proteinExistence type="predicted"/>
<dbReference type="AlphaFoldDB" id="A0AAV7YEK8"/>
<evidence type="ECO:0000256" key="1">
    <source>
        <dbReference type="SAM" id="Phobius"/>
    </source>
</evidence>
<name>A0AAV7YEK8_9EUKA</name>
<keyword evidence="1" id="KW-0812">Transmembrane</keyword>
<reference evidence="2" key="1">
    <citation type="submission" date="2022-08" db="EMBL/GenBank/DDBJ databases">
        <title>Novel sulphate-reducing endosymbionts in the free-living metamonad Anaeramoeba.</title>
        <authorList>
            <person name="Jerlstrom-Hultqvist J."/>
            <person name="Cepicka I."/>
            <person name="Gallot-Lavallee L."/>
            <person name="Salas-Leiva D."/>
            <person name="Curtis B.A."/>
            <person name="Zahonova K."/>
            <person name="Pipaliya S."/>
            <person name="Dacks J."/>
            <person name="Roger A.J."/>
        </authorList>
    </citation>
    <scope>NUCLEOTIDE SEQUENCE</scope>
    <source>
        <strain evidence="2">Busselton2</strain>
    </source>
</reference>
<feature type="transmembrane region" description="Helical" evidence="1">
    <location>
        <begin position="61"/>
        <end position="82"/>
    </location>
</feature>
<sequence length="275" mass="31129">MSDFFSNTSSDDKQLLLSSDSTSSLNEKNKTSSSSNNLNDFKKDNEKLIQFQPNNIKHTSLAMTLAFCVIFCLIILAIILGLEFKIYGQKPLVEGSNHGKGKIGIVCPNGTLFEGHSVENEYGCCPHYDFTCADDETCSELRNYNTILIDKKSKCDDLLGLLSCSPMSPYVHYFAPDISLHSDRQNINVCDKYCSELYKYCSDSKFDCSIFNDFPHRHCKKKVSNLYSNANSFCVDGLYLNVTDDHNHCFSSSRHFKNVNRYILISIVLVLIFNN</sequence>
<accession>A0AAV7YEK8</accession>
<keyword evidence="1" id="KW-0472">Membrane</keyword>
<comment type="caution">
    <text evidence="2">The sequence shown here is derived from an EMBL/GenBank/DDBJ whole genome shotgun (WGS) entry which is preliminary data.</text>
</comment>
<keyword evidence="1" id="KW-1133">Transmembrane helix</keyword>
<gene>
    <name evidence="2" type="ORF">M0812_25879</name>
</gene>
<organism evidence="2 3">
    <name type="scientific">Anaeramoeba flamelloides</name>
    <dbReference type="NCBI Taxonomy" id="1746091"/>
    <lineage>
        <taxon>Eukaryota</taxon>
        <taxon>Metamonada</taxon>
        <taxon>Anaeramoebidae</taxon>
        <taxon>Anaeramoeba</taxon>
    </lineage>
</organism>
<evidence type="ECO:0000313" key="2">
    <source>
        <dbReference type="EMBL" id="KAJ3428247.1"/>
    </source>
</evidence>
<protein>
    <submittedName>
        <fullName evidence="2">Folate receptor family protein</fullName>
    </submittedName>
</protein>